<dbReference type="InterPro" id="IPR036380">
    <property type="entry name" value="Isochorismatase-like_sf"/>
</dbReference>
<dbReference type="Pfam" id="PF00857">
    <property type="entry name" value="Isochorismatase"/>
    <property type="match status" value="1"/>
</dbReference>
<dbReference type="SUPFAM" id="SSF52499">
    <property type="entry name" value="Isochorismatase-like hydrolases"/>
    <property type="match status" value="1"/>
</dbReference>
<evidence type="ECO:0000313" key="3">
    <source>
        <dbReference type="Proteomes" id="UP000002457"/>
    </source>
</evidence>
<organism evidence="2 3">
    <name type="scientific">Methanosphaerula palustris (strain ATCC BAA-1556 / DSM 19958 / E1-9c)</name>
    <dbReference type="NCBI Taxonomy" id="521011"/>
    <lineage>
        <taxon>Archaea</taxon>
        <taxon>Methanobacteriati</taxon>
        <taxon>Methanobacteriota</taxon>
        <taxon>Stenosarchaea group</taxon>
        <taxon>Methanomicrobia</taxon>
        <taxon>Methanomicrobiales</taxon>
        <taxon>Methanoregulaceae</taxon>
        <taxon>Methanosphaerula</taxon>
    </lineage>
</organism>
<dbReference type="EMBL" id="CP001338">
    <property type="protein sequence ID" value="ACL16259.1"/>
    <property type="molecule type" value="Genomic_DNA"/>
</dbReference>
<dbReference type="PANTHER" id="PTHR43559">
    <property type="entry name" value="HYDROLASE YCAC-RELATED"/>
    <property type="match status" value="1"/>
</dbReference>
<dbReference type="eggNOG" id="arCOG01943">
    <property type="taxonomic scope" value="Archaea"/>
</dbReference>
<dbReference type="InterPro" id="IPR000868">
    <property type="entry name" value="Isochorismatase-like_dom"/>
</dbReference>
<dbReference type="PANTHER" id="PTHR43559:SF3">
    <property type="entry name" value="HYDROLASE YCAC-RELATED"/>
    <property type="match status" value="1"/>
</dbReference>
<dbReference type="GeneID" id="7272398"/>
<dbReference type="AlphaFoldDB" id="B8GGK4"/>
<evidence type="ECO:0000259" key="1">
    <source>
        <dbReference type="Pfam" id="PF00857"/>
    </source>
</evidence>
<dbReference type="Proteomes" id="UP000002457">
    <property type="component" value="Chromosome"/>
</dbReference>
<dbReference type="HOGENOM" id="CLU_066901_1_2_2"/>
<dbReference type="GO" id="GO:0016787">
    <property type="term" value="F:hydrolase activity"/>
    <property type="evidence" value="ECO:0007669"/>
    <property type="project" value="UniProtKB-KW"/>
</dbReference>
<proteinExistence type="predicted"/>
<dbReference type="RefSeq" id="WP_012617578.1">
    <property type="nucleotide sequence ID" value="NC_011832.1"/>
</dbReference>
<evidence type="ECO:0000313" key="2">
    <source>
        <dbReference type="EMBL" id="ACL16259.1"/>
    </source>
</evidence>
<dbReference type="KEGG" id="mpl:Mpal_0905"/>
<dbReference type="STRING" id="521011.Mpal_0905"/>
<feature type="domain" description="Isochorismatase-like" evidence="1">
    <location>
        <begin position="20"/>
        <end position="170"/>
    </location>
</feature>
<dbReference type="Gene3D" id="3.40.50.850">
    <property type="entry name" value="Isochorismatase-like"/>
    <property type="match status" value="1"/>
</dbReference>
<reference evidence="2 3" key="1">
    <citation type="journal article" date="2015" name="Genome Announc.">
        <title>Complete Genome Sequence of Methanosphaerula palustris E1-9CT, a Hydrogenotrophic Methanogen Isolated from a Minerotrophic Fen Peatland.</title>
        <authorList>
            <person name="Cadillo-Quiroz H."/>
            <person name="Browne P."/>
            <person name="Kyrpides N."/>
            <person name="Woyke T."/>
            <person name="Goodwin L."/>
            <person name="Detter C."/>
            <person name="Yavitt J.B."/>
            <person name="Zinder S.H."/>
        </authorList>
    </citation>
    <scope>NUCLEOTIDE SEQUENCE [LARGE SCALE GENOMIC DNA]</scope>
    <source>
        <strain evidence="3">ATCC BAA-1556 / DSM 19958 / E1-9c</strain>
    </source>
</reference>
<dbReference type="OrthoDB" id="350027at2157"/>
<accession>B8GGK4</accession>
<dbReference type="InterPro" id="IPR053152">
    <property type="entry name" value="Hydrolase_YcaC-like"/>
</dbReference>
<protein>
    <submittedName>
        <fullName evidence="2">Isochorismatase hydrolase</fullName>
    </submittedName>
</protein>
<sequence>MTDRYLENIGPSDVLTSENAALLLIDHQVGLMQLIRDMTPEEFKNNILGLAKTAKHFKLPVILTTSRDYGPNAPILPELKQIFPDVTVIRRTGVINAWRWPAFRRAVEETGRKKLIIAGISDGTCLQFPSLDAVKEGFDVHAVIDASGAVSTHERDATIATLSQAGVKIRNWWSVGAELEADWRRDESQGWPYAMIFREHLVSWGNLLDTSGAYANNEMLPPKE</sequence>
<name>B8GGK4_METPE</name>
<keyword evidence="3" id="KW-1185">Reference proteome</keyword>
<keyword evidence="2" id="KW-0378">Hydrolase</keyword>
<gene>
    <name evidence="2" type="ordered locus">Mpal_0905</name>
</gene>